<dbReference type="AlphaFoldDB" id="A0A8J2TVH8"/>
<organism evidence="2 3">
    <name type="scientific">Sediminivirga luteola</name>
    <dbReference type="NCBI Taxonomy" id="1774748"/>
    <lineage>
        <taxon>Bacteria</taxon>
        <taxon>Bacillati</taxon>
        <taxon>Actinomycetota</taxon>
        <taxon>Actinomycetes</taxon>
        <taxon>Micrococcales</taxon>
        <taxon>Brevibacteriaceae</taxon>
        <taxon>Sediminivirga</taxon>
    </lineage>
</organism>
<feature type="compositionally biased region" description="Polar residues" evidence="1">
    <location>
        <begin position="172"/>
        <end position="186"/>
    </location>
</feature>
<accession>A0A8J2TVH8</accession>
<dbReference type="Proteomes" id="UP000616114">
    <property type="component" value="Unassembled WGS sequence"/>
</dbReference>
<protein>
    <recommendedName>
        <fullName evidence="4">Gluconate 2-dehydrogenase subunit 3-like protein</fullName>
    </recommendedName>
</protein>
<reference evidence="2" key="2">
    <citation type="submission" date="2020-09" db="EMBL/GenBank/DDBJ databases">
        <authorList>
            <person name="Sun Q."/>
            <person name="Zhou Y."/>
        </authorList>
    </citation>
    <scope>NUCLEOTIDE SEQUENCE</scope>
    <source>
        <strain evidence="2">CGMCC 1.12785</strain>
    </source>
</reference>
<evidence type="ECO:0000313" key="2">
    <source>
        <dbReference type="EMBL" id="GGA04646.1"/>
    </source>
</evidence>
<feature type="region of interest" description="Disordered" evidence="1">
    <location>
        <begin position="172"/>
        <end position="192"/>
    </location>
</feature>
<proteinExistence type="predicted"/>
<evidence type="ECO:0008006" key="4">
    <source>
        <dbReference type="Google" id="ProtNLM"/>
    </source>
</evidence>
<gene>
    <name evidence="2" type="ORF">GCM10011333_03970</name>
</gene>
<reference evidence="2" key="1">
    <citation type="journal article" date="2014" name="Int. J. Syst. Evol. Microbiol.">
        <title>Complete genome sequence of Corynebacterium casei LMG S-19264T (=DSM 44701T), isolated from a smear-ripened cheese.</title>
        <authorList>
            <consortium name="US DOE Joint Genome Institute (JGI-PGF)"/>
            <person name="Walter F."/>
            <person name="Albersmeier A."/>
            <person name="Kalinowski J."/>
            <person name="Ruckert C."/>
        </authorList>
    </citation>
    <scope>NUCLEOTIDE SEQUENCE</scope>
    <source>
        <strain evidence="2">CGMCC 1.12785</strain>
    </source>
</reference>
<evidence type="ECO:0000256" key="1">
    <source>
        <dbReference type="SAM" id="MobiDB-lite"/>
    </source>
</evidence>
<name>A0A8J2TVH8_9MICO</name>
<sequence length="192" mass="21558">MVFPAKYPSLNATELTDEARSVLIRVIRVAFPHESFPDGPYERTADKILDEAQESTWFRVQLTQGLLSLGQLAGGDFRDLPDEQALRVLRRVESTDFFGFIRRTTVLNLYDDEEVWETLGYEGPSFDKGGYVHRGFDDLDWLPEPRIDYLPGEVLEEIAPGAPVPTSWTITTQAVPGNQPGATSAQGREARK</sequence>
<comment type="caution">
    <text evidence="2">The sequence shown here is derived from an EMBL/GenBank/DDBJ whole genome shotgun (WGS) entry which is preliminary data.</text>
</comment>
<evidence type="ECO:0000313" key="3">
    <source>
        <dbReference type="Proteomes" id="UP000616114"/>
    </source>
</evidence>
<dbReference type="EMBL" id="BMFY01000002">
    <property type="protein sequence ID" value="GGA04646.1"/>
    <property type="molecule type" value="Genomic_DNA"/>
</dbReference>
<keyword evidence="3" id="KW-1185">Reference proteome</keyword>
<dbReference type="RefSeq" id="WP_229744874.1">
    <property type="nucleotide sequence ID" value="NZ_BMFY01000002.1"/>
</dbReference>